<evidence type="ECO:0000259" key="13">
    <source>
        <dbReference type="Pfam" id="PF07715"/>
    </source>
</evidence>
<evidence type="ECO:0000256" key="7">
    <source>
        <dbReference type="ARBA" id="ARBA00023237"/>
    </source>
</evidence>
<evidence type="ECO:0000313" key="15">
    <source>
        <dbReference type="Proteomes" id="UP000295830"/>
    </source>
</evidence>
<keyword evidence="5 9" id="KW-0798">TonB box</keyword>
<dbReference type="Pfam" id="PF07715">
    <property type="entry name" value="Plug"/>
    <property type="match status" value="1"/>
</dbReference>
<gene>
    <name evidence="14" type="ORF">DES49_1192</name>
</gene>
<dbReference type="EMBL" id="SOAX01000002">
    <property type="protein sequence ID" value="TDT43378.1"/>
    <property type="molecule type" value="Genomic_DNA"/>
</dbReference>
<feature type="domain" description="TonB-dependent receptor plug" evidence="13">
    <location>
        <begin position="42"/>
        <end position="153"/>
    </location>
</feature>
<keyword evidence="3 8" id="KW-1134">Transmembrane beta strand</keyword>
<dbReference type="PROSITE" id="PS52016">
    <property type="entry name" value="TONB_DEPENDENT_REC_3"/>
    <property type="match status" value="1"/>
</dbReference>
<evidence type="ECO:0000256" key="8">
    <source>
        <dbReference type="PROSITE-ProRule" id="PRU01360"/>
    </source>
</evidence>
<evidence type="ECO:0000313" key="14">
    <source>
        <dbReference type="EMBL" id="TDT43378.1"/>
    </source>
</evidence>
<keyword evidence="4 8" id="KW-0812">Transmembrane</keyword>
<dbReference type="InterPro" id="IPR039426">
    <property type="entry name" value="TonB-dep_rcpt-like"/>
</dbReference>
<keyword evidence="15" id="KW-1185">Reference proteome</keyword>
<reference evidence="14 15" key="1">
    <citation type="submission" date="2019-03" db="EMBL/GenBank/DDBJ databases">
        <title>Genomic Encyclopedia of Type Strains, Phase IV (KMG-IV): sequencing the most valuable type-strain genomes for metagenomic binning, comparative biology and taxonomic classification.</title>
        <authorList>
            <person name="Goeker M."/>
        </authorList>
    </citation>
    <scope>NUCLEOTIDE SEQUENCE [LARGE SCALE GENOMIC DNA]</scope>
    <source>
        <strain evidence="14 15">DSM 15505</strain>
    </source>
</reference>
<dbReference type="SUPFAM" id="SSF56935">
    <property type="entry name" value="Porins"/>
    <property type="match status" value="1"/>
</dbReference>
<keyword evidence="14" id="KW-0675">Receptor</keyword>
<feature type="signal peptide" evidence="11">
    <location>
        <begin position="1"/>
        <end position="21"/>
    </location>
</feature>
<feature type="region of interest" description="Disordered" evidence="10">
    <location>
        <begin position="238"/>
        <end position="270"/>
    </location>
</feature>
<comment type="caution">
    <text evidence="14">The sequence shown here is derived from an EMBL/GenBank/DDBJ whole genome shotgun (WGS) entry which is preliminary data.</text>
</comment>
<dbReference type="GO" id="GO:0044718">
    <property type="term" value="P:siderophore transmembrane transport"/>
    <property type="evidence" value="ECO:0007669"/>
    <property type="project" value="TreeGrafter"/>
</dbReference>
<organism evidence="14 15">
    <name type="scientific">Halospina denitrificans</name>
    <dbReference type="NCBI Taxonomy" id="332522"/>
    <lineage>
        <taxon>Bacteria</taxon>
        <taxon>Pseudomonadati</taxon>
        <taxon>Pseudomonadota</taxon>
        <taxon>Gammaproteobacteria</taxon>
        <taxon>Halospina</taxon>
    </lineage>
</organism>
<comment type="subcellular location">
    <subcellularLocation>
        <location evidence="1 8">Cell outer membrane</location>
        <topology evidence="1 8">Multi-pass membrane protein</topology>
    </subcellularLocation>
</comment>
<keyword evidence="11" id="KW-0732">Signal</keyword>
<feature type="compositionally biased region" description="Basic and acidic residues" evidence="10">
    <location>
        <begin position="241"/>
        <end position="259"/>
    </location>
</feature>
<evidence type="ECO:0000256" key="6">
    <source>
        <dbReference type="ARBA" id="ARBA00023136"/>
    </source>
</evidence>
<dbReference type="InterPro" id="IPR012910">
    <property type="entry name" value="Plug_dom"/>
</dbReference>
<evidence type="ECO:0000256" key="5">
    <source>
        <dbReference type="ARBA" id="ARBA00023077"/>
    </source>
</evidence>
<dbReference type="Proteomes" id="UP000295830">
    <property type="component" value="Unassembled WGS sequence"/>
</dbReference>
<dbReference type="InterPro" id="IPR000531">
    <property type="entry name" value="Beta-barrel_TonB"/>
</dbReference>
<evidence type="ECO:0000256" key="3">
    <source>
        <dbReference type="ARBA" id="ARBA00022452"/>
    </source>
</evidence>
<dbReference type="RefSeq" id="WP_166646002.1">
    <property type="nucleotide sequence ID" value="NZ_SOAX01000002.1"/>
</dbReference>
<comment type="similarity">
    <text evidence="8 9">Belongs to the TonB-dependent receptor family.</text>
</comment>
<accession>A0A4V3ER15</accession>
<sequence length="674" mass="75026">MRSRVGTIGVLLGVLAGGVQASDTQLDLDPIEVTAPGLIRDQLDTPAAISVVEAPELQRARQRLALDETLNQVPGVFFQNRYNFAQNLRLSIRGFGARAPFGVRGVRVRVDGIPETLPDGQSQVDTIDLETVEQVEVLRGPSSALYGNAAGGVLNVRTRSGDTEPYVQGRMTSGSYGLRRTTVMGGGEQGAWRGHASAWHMNYDGYRDQSETEKMMFNGKTSYKVSPGRRLTTVFTAYDQPKGEDPGGLTREERRDDRQQAAPNADRLDTGQVVDQQRLGLIYEDSRALPGTLNLTAFYTARDFEQQLPFPGPSLLGYDRDFYGVSSEYRHGLALGGMPVDWVLGAEVREQRDDRERYLVDADGNRGDRIQDALEKATSSAVYGQLEIKPTSGWRFRLGGRYDRVRFRIEDRRGQGQASGSRVYDEFSASAGALWRFHPRHRLYSTVGTAFETPTFTEFYDPTTPDEGFDPDLVPQQALNLELGMKGQLGDRTRYDLAVFRIRTRDEIVQVDSEPDRFANLGETRRDGLELGIQHFLDYGLSLSGAYTWSDFRFRDDSGAGNRAGNRLPGLPEHNLFLELAWRQGGWFAAIDGLAVSRVYADDANREAVAGYGVLNGRVARTLDLQGGEFELSAGINNLMDRDYNSNVRINAAADRFFEPAPDRNFYVGARLRF</sequence>
<dbReference type="GO" id="GO:0009279">
    <property type="term" value="C:cell outer membrane"/>
    <property type="evidence" value="ECO:0007669"/>
    <property type="project" value="UniProtKB-SubCell"/>
</dbReference>
<dbReference type="PANTHER" id="PTHR30069">
    <property type="entry name" value="TONB-DEPENDENT OUTER MEMBRANE RECEPTOR"/>
    <property type="match status" value="1"/>
</dbReference>
<dbReference type="PANTHER" id="PTHR30069:SF28">
    <property type="entry name" value="TONB-DEPENDENT RECEPTOR YNCD-RELATED"/>
    <property type="match status" value="1"/>
</dbReference>
<proteinExistence type="inferred from homology"/>
<dbReference type="Pfam" id="PF00593">
    <property type="entry name" value="TonB_dep_Rec_b-barrel"/>
    <property type="match status" value="1"/>
</dbReference>
<dbReference type="InterPro" id="IPR037066">
    <property type="entry name" value="Plug_dom_sf"/>
</dbReference>
<name>A0A4V3ER15_9GAMM</name>
<evidence type="ECO:0000256" key="9">
    <source>
        <dbReference type="RuleBase" id="RU003357"/>
    </source>
</evidence>
<dbReference type="Gene3D" id="2.170.130.10">
    <property type="entry name" value="TonB-dependent receptor, plug domain"/>
    <property type="match status" value="1"/>
</dbReference>
<dbReference type="AlphaFoldDB" id="A0A4V3ER15"/>
<dbReference type="InterPro" id="IPR036942">
    <property type="entry name" value="Beta-barrel_TonB_sf"/>
</dbReference>
<keyword evidence="2 8" id="KW-0813">Transport</keyword>
<evidence type="ECO:0000256" key="11">
    <source>
        <dbReference type="SAM" id="SignalP"/>
    </source>
</evidence>
<evidence type="ECO:0000256" key="10">
    <source>
        <dbReference type="SAM" id="MobiDB-lite"/>
    </source>
</evidence>
<evidence type="ECO:0000256" key="2">
    <source>
        <dbReference type="ARBA" id="ARBA00022448"/>
    </source>
</evidence>
<evidence type="ECO:0000259" key="12">
    <source>
        <dbReference type="Pfam" id="PF00593"/>
    </source>
</evidence>
<evidence type="ECO:0000256" key="4">
    <source>
        <dbReference type="ARBA" id="ARBA00022692"/>
    </source>
</evidence>
<feature type="domain" description="TonB-dependent receptor-like beta-barrel" evidence="12">
    <location>
        <begin position="226"/>
        <end position="639"/>
    </location>
</feature>
<feature type="chain" id="PRO_5020837938" evidence="11">
    <location>
        <begin position="22"/>
        <end position="674"/>
    </location>
</feature>
<keyword evidence="7 8" id="KW-0998">Cell outer membrane</keyword>
<dbReference type="Gene3D" id="2.40.170.20">
    <property type="entry name" value="TonB-dependent receptor, beta-barrel domain"/>
    <property type="match status" value="1"/>
</dbReference>
<dbReference type="CDD" id="cd01347">
    <property type="entry name" value="ligand_gated_channel"/>
    <property type="match status" value="1"/>
</dbReference>
<keyword evidence="6 8" id="KW-0472">Membrane</keyword>
<dbReference type="GO" id="GO:0015344">
    <property type="term" value="F:siderophore uptake transmembrane transporter activity"/>
    <property type="evidence" value="ECO:0007669"/>
    <property type="project" value="TreeGrafter"/>
</dbReference>
<protein>
    <submittedName>
        <fullName evidence="14">Iron complex outermembrane receptor protein</fullName>
    </submittedName>
</protein>
<evidence type="ECO:0000256" key="1">
    <source>
        <dbReference type="ARBA" id="ARBA00004571"/>
    </source>
</evidence>